<dbReference type="GO" id="GO:0006400">
    <property type="term" value="P:tRNA modification"/>
    <property type="evidence" value="ECO:0007669"/>
    <property type="project" value="TreeGrafter"/>
</dbReference>
<dbReference type="Pfam" id="PF01715">
    <property type="entry name" value="IPPT"/>
    <property type="match status" value="1"/>
</dbReference>
<name>A0A7C5X2K3_9AQUI</name>
<feature type="site" description="Interaction with substrate tRNA" evidence="10">
    <location>
        <position position="99"/>
    </location>
</feature>
<dbReference type="PANTHER" id="PTHR11088:SF60">
    <property type="entry name" value="TRNA DIMETHYLALLYLTRANSFERASE"/>
    <property type="match status" value="1"/>
</dbReference>
<keyword evidence="7 10" id="KW-0067">ATP-binding</keyword>
<evidence type="ECO:0000256" key="10">
    <source>
        <dbReference type="HAMAP-Rule" id="MF_00185"/>
    </source>
</evidence>
<evidence type="ECO:0000256" key="3">
    <source>
        <dbReference type="ARBA" id="ARBA00005842"/>
    </source>
</evidence>
<dbReference type="InterPro" id="IPR039657">
    <property type="entry name" value="Dimethylallyltransferase"/>
</dbReference>
<evidence type="ECO:0000256" key="7">
    <source>
        <dbReference type="ARBA" id="ARBA00022840"/>
    </source>
</evidence>
<evidence type="ECO:0000256" key="2">
    <source>
        <dbReference type="ARBA" id="ARBA00003213"/>
    </source>
</evidence>
<keyword evidence="4 10" id="KW-0808">Transferase</keyword>
<gene>
    <name evidence="10 14" type="primary">miaA</name>
    <name evidence="14" type="ORF">ENN04_09235</name>
</gene>
<evidence type="ECO:0000256" key="5">
    <source>
        <dbReference type="ARBA" id="ARBA00022694"/>
    </source>
</evidence>
<dbReference type="SUPFAM" id="SSF52540">
    <property type="entry name" value="P-loop containing nucleoside triphosphate hydrolases"/>
    <property type="match status" value="2"/>
</dbReference>
<evidence type="ECO:0000256" key="8">
    <source>
        <dbReference type="ARBA" id="ARBA00022842"/>
    </source>
</evidence>
<comment type="caution">
    <text evidence="14">The sequence shown here is derived from an EMBL/GenBank/DDBJ whole genome shotgun (WGS) entry which is preliminary data.</text>
</comment>
<organism evidence="14">
    <name type="scientific">Thermocrinis ruber</name>
    <dbReference type="NCBI Taxonomy" id="75906"/>
    <lineage>
        <taxon>Bacteria</taxon>
        <taxon>Pseudomonadati</taxon>
        <taxon>Aquificota</taxon>
        <taxon>Aquificia</taxon>
        <taxon>Aquificales</taxon>
        <taxon>Aquificaceae</taxon>
        <taxon>Thermocrinis</taxon>
    </lineage>
</organism>
<dbReference type="HAMAP" id="MF_00185">
    <property type="entry name" value="IPP_trans"/>
    <property type="match status" value="1"/>
</dbReference>
<keyword evidence="8 10" id="KW-0460">Magnesium</keyword>
<dbReference type="PANTHER" id="PTHR11088">
    <property type="entry name" value="TRNA DIMETHYLALLYLTRANSFERASE"/>
    <property type="match status" value="1"/>
</dbReference>
<dbReference type="GO" id="GO:0005524">
    <property type="term" value="F:ATP binding"/>
    <property type="evidence" value="ECO:0007669"/>
    <property type="project" value="UniProtKB-UniRule"/>
</dbReference>
<feature type="region of interest" description="Interaction with substrate tRNA" evidence="10">
    <location>
        <begin position="36"/>
        <end position="39"/>
    </location>
</feature>
<evidence type="ECO:0000256" key="9">
    <source>
        <dbReference type="ARBA" id="ARBA00049563"/>
    </source>
</evidence>
<comment type="similarity">
    <text evidence="3 10 13">Belongs to the IPP transferase family.</text>
</comment>
<proteinExistence type="inferred from homology"/>
<dbReference type="GO" id="GO:0052381">
    <property type="term" value="F:tRNA dimethylallyltransferase activity"/>
    <property type="evidence" value="ECO:0007669"/>
    <property type="project" value="UniProtKB-UniRule"/>
</dbReference>
<evidence type="ECO:0000256" key="12">
    <source>
        <dbReference type="RuleBase" id="RU003784"/>
    </source>
</evidence>
<sequence>MRSYELLALGGPTASGKSQLACLLAEKVGGEIISVDSMAVYRHMDIGTAKPKDCPIKHHLVDVVEPGDYFDAKLFEELAQKAIQEIKSKGKLPILCGGTYLYFQALLYGLAPTPEPDWSLRRKLYDIVDKKGSEFLHRKLRAIDPIYAQKVHPRDARRIVRALEVFLQTGKPFSSFHKWQDARYKFFGFYITRPWESLSKRIEERVERMFQEGLVQEVEKLMNMGFERFLTSTQAIGYKELVPYLKGEISLEEAKAQVIKNTKEYAKRQIRWFRRQGWVEIDLDHLSLKSAVELILSKLFAGDEPEQVVENYKQGQGYY</sequence>
<dbReference type="Gene3D" id="1.10.20.140">
    <property type="match status" value="1"/>
</dbReference>
<dbReference type="FunFam" id="1.10.20.140:FF:000001">
    <property type="entry name" value="tRNA dimethylallyltransferase"/>
    <property type="match status" value="1"/>
</dbReference>
<evidence type="ECO:0000256" key="4">
    <source>
        <dbReference type="ARBA" id="ARBA00022679"/>
    </source>
</evidence>
<keyword evidence="6 10" id="KW-0547">Nucleotide-binding</keyword>
<comment type="cofactor">
    <cofactor evidence="1 10">
        <name>Mg(2+)</name>
        <dbReference type="ChEBI" id="CHEBI:18420"/>
    </cofactor>
</comment>
<dbReference type="Gene3D" id="3.40.50.300">
    <property type="entry name" value="P-loop containing nucleotide triphosphate hydrolases"/>
    <property type="match status" value="1"/>
</dbReference>
<dbReference type="InterPro" id="IPR018022">
    <property type="entry name" value="IPT"/>
</dbReference>
<dbReference type="InterPro" id="IPR027417">
    <property type="entry name" value="P-loop_NTPase"/>
</dbReference>
<comment type="catalytic activity">
    <reaction evidence="9 10 11">
        <text>adenosine(37) in tRNA + dimethylallyl diphosphate = N(6)-dimethylallyladenosine(37) in tRNA + diphosphate</text>
        <dbReference type="Rhea" id="RHEA:26482"/>
        <dbReference type="Rhea" id="RHEA-COMP:10162"/>
        <dbReference type="Rhea" id="RHEA-COMP:10375"/>
        <dbReference type="ChEBI" id="CHEBI:33019"/>
        <dbReference type="ChEBI" id="CHEBI:57623"/>
        <dbReference type="ChEBI" id="CHEBI:74411"/>
        <dbReference type="ChEBI" id="CHEBI:74415"/>
        <dbReference type="EC" id="2.5.1.75"/>
    </reaction>
</comment>
<dbReference type="NCBIfam" id="TIGR00174">
    <property type="entry name" value="miaA"/>
    <property type="match status" value="1"/>
</dbReference>
<dbReference type="EC" id="2.5.1.75" evidence="10"/>
<evidence type="ECO:0000256" key="13">
    <source>
        <dbReference type="RuleBase" id="RU003785"/>
    </source>
</evidence>
<keyword evidence="5 10" id="KW-0819">tRNA processing</keyword>
<dbReference type="AlphaFoldDB" id="A0A7C5X2K3"/>
<feature type="binding site" evidence="10">
    <location>
        <begin position="13"/>
        <end position="18"/>
    </location>
    <ligand>
        <name>substrate</name>
    </ligand>
</feature>
<comment type="caution">
    <text evidence="10">Lacks conserved residue(s) required for the propagation of feature annotation.</text>
</comment>
<feature type="binding site" evidence="10">
    <location>
        <begin position="11"/>
        <end position="18"/>
    </location>
    <ligand>
        <name>ATP</name>
        <dbReference type="ChEBI" id="CHEBI:30616"/>
    </ligand>
</feature>
<evidence type="ECO:0000256" key="11">
    <source>
        <dbReference type="RuleBase" id="RU003783"/>
    </source>
</evidence>
<reference evidence="14" key="1">
    <citation type="journal article" date="2020" name="mSystems">
        <title>Genome- and Community-Level Interaction Insights into Carbon Utilization and Element Cycling Functions of Hydrothermarchaeota in Hydrothermal Sediment.</title>
        <authorList>
            <person name="Zhou Z."/>
            <person name="Liu Y."/>
            <person name="Xu W."/>
            <person name="Pan J."/>
            <person name="Luo Z.H."/>
            <person name="Li M."/>
        </authorList>
    </citation>
    <scope>NUCLEOTIDE SEQUENCE [LARGE SCALE GENOMIC DNA]</scope>
    <source>
        <strain evidence="14">SpSt-114</strain>
    </source>
</reference>
<evidence type="ECO:0000313" key="14">
    <source>
        <dbReference type="EMBL" id="HHO74791.1"/>
    </source>
</evidence>
<comment type="subunit">
    <text evidence="10">Monomer.</text>
</comment>
<dbReference type="EMBL" id="DSAC01000114">
    <property type="protein sequence ID" value="HHO74791.1"/>
    <property type="molecule type" value="Genomic_DNA"/>
</dbReference>
<feature type="site" description="Interaction with substrate tRNA" evidence="10">
    <location>
        <position position="121"/>
    </location>
</feature>
<comment type="function">
    <text evidence="2 10 12">Catalyzes the transfer of a dimethylallyl group onto the adenine at position 37 in tRNAs that read codons beginning with uridine, leading to the formation of N6-(dimethylallyl)adenosine (i(6)A).</text>
</comment>
<accession>A0A7C5X2K3</accession>
<evidence type="ECO:0000256" key="6">
    <source>
        <dbReference type="ARBA" id="ARBA00022741"/>
    </source>
</evidence>
<protein>
    <recommendedName>
        <fullName evidence="10">tRNA dimethylallyltransferase</fullName>
        <ecNumber evidence="10">2.5.1.75</ecNumber>
    </recommendedName>
    <alternativeName>
        <fullName evidence="10">Dimethylallyl diphosphate:tRNA dimethylallyltransferase</fullName>
        <shortName evidence="10">DMAPP:tRNA dimethylallyltransferase</shortName>
        <shortName evidence="10">DMATase</shortName>
    </alternativeName>
    <alternativeName>
        <fullName evidence="10">Isopentenyl-diphosphate:tRNA isopentenyltransferase</fullName>
        <shortName evidence="10">IPP transferase</shortName>
        <shortName evidence="10">IPPT</shortName>
        <shortName evidence="10">IPTase</shortName>
    </alternativeName>
</protein>
<evidence type="ECO:0000256" key="1">
    <source>
        <dbReference type="ARBA" id="ARBA00001946"/>
    </source>
</evidence>